<accession>A0A1H0UUK0</accession>
<sequence length="475" mass="53317">MLSWFRTHWQRALLISIAAIFLAIFLVLEVFSRGAAAIFNQAMTEQDMLKGTITAEKIVAHITGDVNFTNLEWRDPEGRLILRVPEGHFHARPWDVVTGHLKSTTIQELTLKDAEVSVHLADDMTVDFVRGSRDMKEVKEEEEDWQKKVSLVGKSEEERRRIGEFRRKKRAEKMAKQWKNFDRAGRKIRMELKFENCRLEVFHKARHYLLSRVNLSADINTDKIMTIDARTGSFGGTMIGSNVNLKGKVDFASAEVPVGDLQLSFVDVDPSSLDLGINIHDKMTMDSHLTGPLNDISGEGELKMAELHIPGLYFKDVQGKIYYDGAKLKFDDVTASVYGGQLEADGVYDLDTRYYNIHGRGKGLQAAQALPQGHLYCDVDVEMDLASKGTSRETAASGSFISGPGRYRIMPFKRISGKFNQAYHDLQFYDVAIEFAGFTVGTDALQIKDKKLTLAPISLLDASGNNITTIDVGRK</sequence>
<dbReference type="OrthoDB" id="1660997at2"/>
<dbReference type="AlphaFoldDB" id="A0A1H0UUK0"/>
<proteinExistence type="predicted"/>
<dbReference type="EMBL" id="FNJQ01000039">
    <property type="protein sequence ID" value="SDP69874.1"/>
    <property type="molecule type" value="Genomic_DNA"/>
</dbReference>
<dbReference type="Proteomes" id="UP000182412">
    <property type="component" value="Unassembled WGS sequence"/>
</dbReference>
<evidence type="ECO:0000313" key="2">
    <source>
        <dbReference type="Proteomes" id="UP000182412"/>
    </source>
</evidence>
<evidence type="ECO:0000313" key="1">
    <source>
        <dbReference type="EMBL" id="SDP69874.1"/>
    </source>
</evidence>
<organism evidence="1 2">
    <name type="scientific">Selenomonas ruminantium</name>
    <dbReference type="NCBI Taxonomy" id="971"/>
    <lineage>
        <taxon>Bacteria</taxon>
        <taxon>Bacillati</taxon>
        <taxon>Bacillota</taxon>
        <taxon>Negativicutes</taxon>
        <taxon>Selenomonadales</taxon>
        <taxon>Selenomonadaceae</taxon>
        <taxon>Selenomonas</taxon>
    </lineage>
</organism>
<dbReference type="RefSeq" id="WP_074573347.1">
    <property type="nucleotide sequence ID" value="NZ_FNJQ01000039.1"/>
</dbReference>
<name>A0A1H0UUK0_SELRU</name>
<gene>
    <name evidence="1" type="ORF">SAMN05216366_1393</name>
</gene>
<protein>
    <submittedName>
        <fullName evidence="1">Uncharacterized protein</fullName>
    </submittedName>
</protein>
<reference evidence="1 2" key="1">
    <citation type="submission" date="2016-10" db="EMBL/GenBank/DDBJ databases">
        <authorList>
            <person name="de Groot N.N."/>
        </authorList>
    </citation>
    <scope>NUCLEOTIDE SEQUENCE [LARGE SCALE GENOMIC DNA]</scope>
    <source>
        <strain evidence="1 2">S137</strain>
    </source>
</reference>